<reference evidence="2 3" key="2">
    <citation type="submission" date="2018-11" db="EMBL/GenBank/DDBJ databases">
        <authorList>
            <consortium name="Pathogen Informatics"/>
        </authorList>
    </citation>
    <scope>NUCLEOTIDE SEQUENCE [LARGE SCALE GENOMIC DNA]</scope>
    <source>
        <strain evidence="2 3">NST_G2</strain>
    </source>
</reference>
<feature type="region of interest" description="Disordered" evidence="1">
    <location>
        <begin position="119"/>
        <end position="159"/>
    </location>
</feature>
<evidence type="ECO:0000313" key="3">
    <source>
        <dbReference type="Proteomes" id="UP000275846"/>
    </source>
</evidence>
<reference evidence="4" key="1">
    <citation type="submission" date="2016-06" db="UniProtKB">
        <authorList>
            <consortium name="WormBaseParasite"/>
        </authorList>
    </citation>
    <scope>IDENTIFICATION</scope>
</reference>
<name>A0A183T9U0_SCHSO</name>
<dbReference type="AlphaFoldDB" id="A0A183T9U0"/>
<dbReference type="EMBL" id="UYSU01037926">
    <property type="protein sequence ID" value="VDL99622.1"/>
    <property type="molecule type" value="Genomic_DNA"/>
</dbReference>
<organism evidence="4">
    <name type="scientific">Schistocephalus solidus</name>
    <name type="common">Tapeworm</name>
    <dbReference type="NCBI Taxonomy" id="70667"/>
    <lineage>
        <taxon>Eukaryota</taxon>
        <taxon>Metazoa</taxon>
        <taxon>Spiralia</taxon>
        <taxon>Lophotrochozoa</taxon>
        <taxon>Platyhelminthes</taxon>
        <taxon>Cestoda</taxon>
        <taxon>Eucestoda</taxon>
        <taxon>Diphyllobothriidea</taxon>
        <taxon>Diphyllobothriidae</taxon>
        <taxon>Schistocephalus</taxon>
    </lineage>
</organism>
<sequence>MKMRDRLDAGEQSGAVYLIPCQNCPRHYKGQTGRRLSSRIFEEKRAVRRGVPLSQVATHRLEEDHEFDFVSTRILERAGNRVRQELLEAWRSDTNFIDRHTEVPQCYHALRSRSQVARLISPPRSNASATPWKTGESGNVDQTQSRTYPSKSTPPTPIKVHRLLHSNSL</sequence>
<evidence type="ECO:0000313" key="2">
    <source>
        <dbReference type="EMBL" id="VDL99622.1"/>
    </source>
</evidence>
<dbReference type="Proteomes" id="UP000275846">
    <property type="component" value="Unassembled WGS sequence"/>
</dbReference>
<gene>
    <name evidence="2" type="ORF">SSLN_LOCUS13237</name>
</gene>
<accession>A0A183T9U0</accession>
<evidence type="ECO:0000256" key="1">
    <source>
        <dbReference type="SAM" id="MobiDB-lite"/>
    </source>
</evidence>
<dbReference type="WBParaSite" id="SSLN_0001374101-mRNA-1">
    <property type="protein sequence ID" value="SSLN_0001374101-mRNA-1"/>
    <property type="gene ID" value="SSLN_0001374101"/>
</dbReference>
<feature type="compositionally biased region" description="Polar residues" evidence="1">
    <location>
        <begin position="123"/>
        <end position="151"/>
    </location>
</feature>
<keyword evidence="3" id="KW-1185">Reference proteome</keyword>
<protein>
    <submittedName>
        <fullName evidence="2 4">Uncharacterized protein</fullName>
    </submittedName>
</protein>
<evidence type="ECO:0000313" key="4">
    <source>
        <dbReference type="WBParaSite" id="SSLN_0001374101-mRNA-1"/>
    </source>
</evidence>
<proteinExistence type="predicted"/>
<dbReference type="OrthoDB" id="6274432at2759"/>